<protein>
    <recommendedName>
        <fullName evidence="1">Antitoxin</fullName>
    </recommendedName>
</protein>
<proteinExistence type="inferred from homology"/>
<comment type="similarity">
    <text evidence="1">Belongs to the phD/YefM antitoxin family.</text>
</comment>
<dbReference type="InterPro" id="IPR006442">
    <property type="entry name" value="Antitoxin_Phd/YefM"/>
</dbReference>
<dbReference type="Pfam" id="PF02604">
    <property type="entry name" value="PhdYeFM_antitox"/>
    <property type="match status" value="1"/>
</dbReference>
<evidence type="ECO:0000313" key="2">
    <source>
        <dbReference type="EMBL" id="MBK5145658.1"/>
    </source>
</evidence>
<keyword evidence="3" id="KW-1185">Reference proteome</keyword>
<dbReference type="Proteomes" id="UP001296921">
    <property type="component" value="Unassembled WGS sequence"/>
</dbReference>
<accession>A0ABS1IV86</accession>
<comment type="caution">
    <text evidence="2">The sequence shown here is derived from an EMBL/GenBank/DDBJ whole genome shotgun (WGS) entry which is preliminary data.</text>
</comment>
<organism evidence="2 3">
    <name type="scientific">Limnobaculum allomyrinae</name>
    <dbReference type="NCBI Taxonomy" id="2791986"/>
    <lineage>
        <taxon>Bacteria</taxon>
        <taxon>Pseudomonadati</taxon>
        <taxon>Pseudomonadota</taxon>
        <taxon>Gammaproteobacteria</taxon>
        <taxon>Enterobacterales</taxon>
        <taxon>Budviciaceae</taxon>
        <taxon>Limnobaculum</taxon>
    </lineage>
</organism>
<reference evidence="2 3" key="1">
    <citation type="submission" date="2020-11" db="EMBL/GenBank/DDBJ databases">
        <title>Insectihabitans protaetiae gen. nov. sp. nov. and Insectihabitans allomyrinae sp. nov., isolated from larvae of Protaetia brevitarsis seulensis and Allomyrina dichotoma, respectively.</title>
        <authorList>
            <person name="Lee S.D."/>
            <person name="Byeon Y.-S."/>
            <person name="Kim S.-M."/>
            <person name="Yang H.L."/>
            <person name="Kim I.S."/>
        </authorList>
    </citation>
    <scope>NUCLEOTIDE SEQUENCE [LARGE SCALE GENOMIC DNA]</scope>
    <source>
        <strain evidence="2 3">BWR-B9</strain>
    </source>
</reference>
<name>A0ABS1IV86_9GAMM</name>
<evidence type="ECO:0000313" key="3">
    <source>
        <dbReference type="Proteomes" id="UP001296921"/>
    </source>
</evidence>
<dbReference type="EMBL" id="JADRCR010000013">
    <property type="protein sequence ID" value="MBK5145658.1"/>
    <property type="molecule type" value="Genomic_DNA"/>
</dbReference>
<sequence length="60" mass="6675">MHSYTLAQAKTNFSTILDIAINGNSVEITRRGKATVVIISKAEFEAYQNVKQNTETDLTK</sequence>
<dbReference type="NCBIfam" id="TIGR01552">
    <property type="entry name" value="phd_fam"/>
    <property type="match status" value="1"/>
</dbReference>
<gene>
    <name evidence="2" type="ORF">I2494_18450</name>
</gene>
<comment type="function">
    <text evidence="1">Antitoxin component of a type II toxin-antitoxin (TA) system.</text>
</comment>
<dbReference type="RefSeq" id="WP_218467494.1">
    <property type="nucleotide sequence ID" value="NZ_JADRCR010000013.1"/>
</dbReference>
<evidence type="ECO:0000256" key="1">
    <source>
        <dbReference type="RuleBase" id="RU362080"/>
    </source>
</evidence>